<organism evidence="1 2">
    <name type="scientific">Holotrichia oblita</name>
    <name type="common">Chafer beetle</name>
    <dbReference type="NCBI Taxonomy" id="644536"/>
    <lineage>
        <taxon>Eukaryota</taxon>
        <taxon>Metazoa</taxon>
        <taxon>Ecdysozoa</taxon>
        <taxon>Arthropoda</taxon>
        <taxon>Hexapoda</taxon>
        <taxon>Insecta</taxon>
        <taxon>Pterygota</taxon>
        <taxon>Neoptera</taxon>
        <taxon>Endopterygota</taxon>
        <taxon>Coleoptera</taxon>
        <taxon>Polyphaga</taxon>
        <taxon>Scarabaeiformia</taxon>
        <taxon>Scarabaeidae</taxon>
        <taxon>Melolonthinae</taxon>
        <taxon>Holotrichia</taxon>
    </lineage>
</organism>
<evidence type="ECO:0000313" key="1">
    <source>
        <dbReference type="EMBL" id="KAI4468185.1"/>
    </source>
</evidence>
<dbReference type="EMBL" id="CM043016">
    <property type="protein sequence ID" value="KAI4468185.1"/>
    <property type="molecule type" value="Genomic_DNA"/>
</dbReference>
<dbReference type="Proteomes" id="UP001056778">
    <property type="component" value="Chromosome 2"/>
</dbReference>
<evidence type="ECO:0000313" key="2">
    <source>
        <dbReference type="Proteomes" id="UP001056778"/>
    </source>
</evidence>
<accession>A0ACB9TN07</accession>
<protein>
    <submittedName>
        <fullName evidence="1">Transposable element tc3 transposase-like protein</fullName>
    </submittedName>
</protein>
<name>A0ACB9TN07_HOLOL</name>
<proteinExistence type="predicted"/>
<comment type="caution">
    <text evidence="1">The sequence shown here is derived from an EMBL/GenBank/DDBJ whole genome shotgun (WGS) entry which is preliminary data.</text>
</comment>
<gene>
    <name evidence="1" type="ORF">MML48_2g00011864</name>
</gene>
<reference evidence="1" key="1">
    <citation type="submission" date="2022-04" db="EMBL/GenBank/DDBJ databases">
        <title>Chromosome-scale genome assembly of Holotrichia oblita Faldermann.</title>
        <authorList>
            <person name="Rongchong L."/>
        </authorList>
    </citation>
    <scope>NUCLEOTIDE SEQUENCE</scope>
    <source>
        <strain evidence="1">81SQS9</strain>
    </source>
</reference>
<keyword evidence="2" id="KW-1185">Reference proteome</keyword>
<sequence>MKNIVVNEEVEITVLPYFEAHREFSIRDATKELELSYSSVQRILKTHKYILFKFSISQTLQPGHSARRLAFCHWFVNFYDENLNGAQCILWSDETNFSNRGMFNKKNSHYWSQENLLIVRPHAAQVRFSFNVWCGLIGSVVVGPVYYNDCIESNEETFKVRKKKKDFIRDEETEVNVLAYFETNPEKSIRRYIRELELKKSTVLDMLIQHKLRPHKHHKVQTLLPADANRRLGFCNWLRSFYNERPDNLNYDCIESNEETFKVRKKKKDFIRDEETEVNVLAYFETNPEKSIRRYIRELELKKSTVLDMLIQHKLRPHKHHKVQTLLPADANRRLGFCNWLRSFYNERPDNLNYGTFYGLTNPTFLV</sequence>